<accession>A0AAE3A8A5</accession>
<comment type="caution">
    <text evidence="2">The sequence shown here is derived from an EMBL/GenBank/DDBJ whole genome shotgun (WGS) entry which is preliminary data.</text>
</comment>
<evidence type="ECO:0000256" key="1">
    <source>
        <dbReference type="SAM" id="MobiDB-lite"/>
    </source>
</evidence>
<reference evidence="2 3" key="1">
    <citation type="submission" date="2021-10" db="EMBL/GenBank/DDBJ databases">
        <title>Anaerobic single-cell dispensing facilitates the cultivation of human gut bacteria.</title>
        <authorList>
            <person name="Afrizal A."/>
        </authorList>
    </citation>
    <scope>NUCLEOTIDE SEQUENCE [LARGE SCALE GENOMIC DNA]</scope>
    <source>
        <strain evidence="2 3">CLA-AA-H276</strain>
    </source>
</reference>
<dbReference type="AlphaFoldDB" id="A0AAE3A8A5"/>
<feature type="region of interest" description="Disordered" evidence="1">
    <location>
        <begin position="34"/>
        <end position="54"/>
    </location>
</feature>
<gene>
    <name evidence="2" type="ORF">LKD36_03655</name>
</gene>
<sequence>MYKIPMNLQMYAEGGEGPDIADPVSEEPAEVVDFVDPEGDTGEKDPEPAEPGVDENAIYAQARRTAEKQMNAMNARVMSRFAGMTNPETGQPIKTVADYFEALDAQERVNTRHQIEQRGVDPALIDQIINQNPVIQQAQQVLHENSLREGEAELNRQIQQISAFDPTVKSLEDIAKMPTFAAFDSYVRNGLSLPDAYRLANFETLTQRDAAASRQAAINAAKGKSHLSPMGGGADGQTAQLVDIPQEAIEVWKAAYPDLSYKELREKYNRSL</sequence>
<organism evidence="2 3">
    <name type="scientific">Hominiventricola filiformis</name>
    <dbReference type="NCBI Taxonomy" id="2885352"/>
    <lineage>
        <taxon>Bacteria</taxon>
        <taxon>Bacillati</taxon>
        <taxon>Bacillota</taxon>
        <taxon>Clostridia</taxon>
        <taxon>Lachnospirales</taxon>
        <taxon>Lachnospiraceae</taxon>
        <taxon>Hominiventricola</taxon>
    </lineage>
</organism>
<proteinExistence type="predicted"/>
<evidence type="ECO:0000313" key="2">
    <source>
        <dbReference type="EMBL" id="MCC2125273.1"/>
    </source>
</evidence>
<evidence type="ECO:0000313" key="3">
    <source>
        <dbReference type="Proteomes" id="UP001198220"/>
    </source>
</evidence>
<keyword evidence="3" id="KW-1185">Reference proteome</keyword>
<protein>
    <submittedName>
        <fullName evidence="2">Uncharacterized protein</fullName>
    </submittedName>
</protein>
<dbReference type="RefSeq" id="WP_308458728.1">
    <property type="nucleotide sequence ID" value="NZ_JAJEPS010000002.1"/>
</dbReference>
<dbReference type="EMBL" id="JAJEPS010000002">
    <property type="protein sequence ID" value="MCC2125273.1"/>
    <property type="molecule type" value="Genomic_DNA"/>
</dbReference>
<name>A0AAE3A8A5_9FIRM</name>
<dbReference type="Proteomes" id="UP001198220">
    <property type="component" value="Unassembled WGS sequence"/>
</dbReference>